<dbReference type="AlphaFoldDB" id="M2V1J9"/>
<reference evidence="6 7" key="1">
    <citation type="journal article" date="2012" name="PLoS Pathog.">
        <title>Diverse lifestyles and strategies of plant pathogenesis encoded in the genomes of eighteen Dothideomycetes fungi.</title>
        <authorList>
            <person name="Ohm R.A."/>
            <person name="Feau N."/>
            <person name="Henrissat B."/>
            <person name="Schoch C.L."/>
            <person name="Horwitz B.A."/>
            <person name="Barry K.W."/>
            <person name="Condon B.J."/>
            <person name="Copeland A.C."/>
            <person name="Dhillon B."/>
            <person name="Glaser F."/>
            <person name="Hesse C.N."/>
            <person name="Kosti I."/>
            <person name="LaButti K."/>
            <person name="Lindquist E.A."/>
            <person name="Lucas S."/>
            <person name="Salamov A.A."/>
            <person name="Bradshaw R.E."/>
            <person name="Ciuffetti L."/>
            <person name="Hamelin R.C."/>
            <person name="Kema G.H.J."/>
            <person name="Lawrence C."/>
            <person name="Scott J.A."/>
            <person name="Spatafora J.W."/>
            <person name="Turgeon B.G."/>
            <person name="de Wit P.J.G.M."/>
            <person name="Zhong S."/>
            <person name="Goodwin S.B."/>
            <person name="Grigoriev I.V."/>
        </authorList>
    </citation>
    <scope>NUCLEOTIDE SEQUENCE [LARGE SCALE GENOMIC DNA]</scope>
    <source>
        <strain evidence="7">C5 / ATCC 48332 / race O</strain>
    </source>
</reference>
<dbReference type="GO" id="GO:0016846">
    <property type="term" value="F:carbon-sulfur lyase activity"/>
    <property type="evidence" value="ECO:0007669"/>
    <property type="project" value="InterPro"/>
</dbReference>
<dbReference type="InterPro" id="IPR006913">
    <property type="entry name" value="CENP-V/GFA"/>
</dbReference>
<dbReference type="eggNOG" id="ENOG502RZKF">
    <property type="taxonomic scope" value="Eukaryota"/>
</dbReference>
<dbReference type="Gene3D" id="3.90.1590.10">
    <property type="entry name" value="glutathione-dependent formaldehyde- activating enzyme (gfa)"/>
    <property type="match status" value="1"/>
</dbReference>
<evidence type="ECO:0000313" key="6">
    <source>
        <dbReference type="EMBL" id="EMD93817.1"/>
    </source>
</evidence>
<dbReference type="STRING" id="701091.M2V1J9"/>
<name>M2V1J9_COCH5</name>
<feature type="non-terminal residue" evidence="6">
    <location>
        <position position="1"/>
    </location>
</feature>
<dbReference type="Pfam" id="PF04828">
    <property type="entry name" value="GFA"/>
    <property type="match status" value="1"/>
</dbReference>
<keyword evidence="3" id="KW-0862">Zinc</keyword>
<evidence type="ECO:0000256" key="1">
    <source>
        <dbReference type="ARBA" id="ARBA00005495"/>
    </source>
</evidence>
<dbReference type="InterPro" id="IPR011057">
    <property type="entry name" value="Mss4-like_sf"/>
</dbReference>
<feature type="domain" description="CENP-V/GFA" evidence="5">
    <location>
        <begin position="8"/>
        <end position="125"/>
    </location>
</feature>
<keyword evidence="4" id="KW-0456">Lyase</keyword>
<evidence type="ECO:0000313" key="7">
    <source>
        <dbReference type="Proteomes" id="UP000016936"/>
    </source>
</evidence>
<dbReference type="SUPFAM" id="SSF51316">
    <property type="entry name" value="Mss4-like"/>
    <property type="match status" value="1"/>
</dbReference>
<gene>
    <name evidence="6" type="ORF">COCHEDRAFT_75719</name>
</gene>
<proteinExistence type="inferred from homology"/>
<reference evidence="7" key="2">
    <citation type="journal article" date="2013" name="PLoS Genet.">
        <title>Comparative genome structure, secondary metabolite, and effector coding capacity across Cochliobolus pathogens.</title>
        <authorList>
            <person name="Condon B.J."/>
            <person name="Leng Y."/>
            <person name="Wu D."/>
            <person name="Bushley K.E."/>
            <person name="Ohm R.A."/>
            <person name="Otillar R."/>
            <person name="Martin J."/>
            <person name="Schackwitz W."/>
            <person name="Grimwood J."/>
            <person name="MohdZainudin N."/>
            <person name="Xue C."/>
            <person name="Wang R."/>
            <person name="Manning V.A."/>
            <person name="Dhillon B."/>
            <person name="Tu Z.J."/>
            <person name="Steffenson B.J."/>
            <person name="Salamov A."/>
            <person name="Sun H."/>
            <person name="Lowry S."/>
            <person name="LaButti K."/>
            <person name="Han J."/>
            <person name="Copeland A."/>
            <person name="Lindquist E."/>
            <person name="Barry K."/>
            <person name="Schmutz J."/>
            <person name="Baker S.E."/>
            <person name="Ciuffetti L.M."/>
            <person name="Grigoriev I.V."/>
            <person name="Zhong S."/>
            <person name="Turgeon B.G."/>
        </authorList>
    </citation>
    <scope>NUCLEOTIDE SEQUENCE [LARGE SCALE GENOMIC DNA]</scope>
    <source>
        <strain evidence="7">C5 / ATCC 48332 / race O</strain>
    </source>
</reference>
<dbReference type="PANTHER" id="PTHR33337:SF8">
    <property type="entry name" value="CENP-V_GFA DOMAIN-CONTAINING PROTEIN"/>
    <property type="match status" value="1"/>
</dbReference>
<evidence type="ECO:0000256" key="4">
    <source>
        <dbReference type="ARBA" id="ARBA00023239"/>
    </source>
</evidence>
<dbReference type="PANTHER" id="PTHR33337">
    <property type="entry name" value="GFA DOMAIN-CONTAINING PROTEIN"/>
    <property type="match status" value="1"/>
</dbReference>
<sequence>VPPTAPAQEGTATCLCGAVHLAFPTTSPGLVASFVCYCIDCRKGGAEAGVVVKDDFLKHLRGTSNLCSYSQPVSTPSSHGSTTFFCQACGSNMYRVGTAFPGCAIVRLGTVDDARLVEGRLRPTRELCVKERASWACGVKGEDVKRRVGLFS</sequence>
<comment type="similarity">
    <text evidence="1">Belongs to the Gfa family.</text>
</comment>
<keyword evidence="2" id="KW-0479">Metal-binding</keyword>
<evidence type="ECO:0000256" key="2">
    <source>
        <dbReference type="ARBA" id="ARBA00022723"/>
    </source>
</evidence>
<dbReference type="EMBL" id="KB445573">
    <property type="protein sequence ID" value="EMD93817.1"/>
    <property type="molecule type" value="Genomic_DNA"/>
</dbReference>
<evidence type="ECO:0000256" key="3">
    <source>
        <dbReference type="ARBA" id="ARBA00022833"/>
    </source>
</evidence>
<accession>M2V1J9</accession>
<dbReference type="OrthoDB" id="428768at2759"/>
<dbReference type="PROSITE" id="PS51891">
    <property type="entry name" value="CENP_V_GFA"/>
    <property type="match status" value="1"/>
</dbReference>
<dbReference type="GO" id="GO:0046872">
    <property type="term" value="F:metal ion binding"/>
    <property type="evidence" value="ECO:0007669"/>
    <property type="project" value="UniProtKB-KW"/>
</dbReference>
<protein>
    <recommendedName>
        <fullName evidence="5">CENP-V/GFA domain-containing protein</fullName>
    </recommendedName>
</protein>
<organism evidence="6 7">
    <name type="scientific">Cochliobolus heterostrophus (strain C5 / ATCC 48332 / race O)</name>
    <name type="common">Southern corn leaf blight fungus</name>
    <name type="synonym">Bipolaris maydis</name>
    <dbReference type="NCBI Taxonomy" id="701091"/>
    <lineage>
        <taxon>Eukaryota</taxon>
        <taxon>Fungi</taxon>
        <taxon>Dikarya</taxon>
        <taxon>Ascomycota</taxon>
        <taxon>Pezizomycotina</taxon>
        <taxon>Dothideomycetes</taxon>
        <taxon>Pleosporomycetidae</taxon>
        <taxon>Pleosporales</taxon>
        <taxon>Pleosporineae</taxon>
        <taxon>Pleosporaceae</taxon>
        <taxon>Bipolaris</taxon>
    </lineage>
</organism>
<dbReference type="HOGENOM" id="CLU_055491_3_0_1"/>
<evidence type="ECO:0000259" key="5">
    <source>
        <dbReference type="PROSITE" id="PS51891"/>
    </source>
</evidence>
<dbReference type="OMA" id="YCGAVQI"/>
<dbReference type="Proteomes" id="UP000016936">
    <property type="component" value="Unassembled WGS sequence"/>
</dbReference>
<keyword evidence="7" id="KW-1185">Reference proteome</keyword>